<keyword evidence="5" id="KW-0227">DNA damage</keyword>
<keyword evidence="3 5" id="KW-0378">Hydrolase</keyword>
<dbReference type="Proteomes" id="UP000323011">
    <property type="component" value="Unassembled WGS sequence"/>
</dbReference>
<dbReference type="EMBL" id="VLTN01000018">
    <property type="protein sequence ID" value="KAA0152902.1"/>
    <property type="molecule type" value="Genomic_DNA"/>
</dbReference>
<protein>
    <recommendedName>
        <fullName evidence="5">Fanconi-associated nuclease</fullName>
        <ecNumber evidence="5">3.1.4.1</ecNumber>
    </recommendedName>
</protein>
<evidence type="ECO:0000313" key="9">
    <source>
        <dbReference type="Proteomes" id="UP000323011"/>
    </source>
</evidence>
<dbReference type="InterPro" id="IPR033315">
    <property type="entry name" value="Fan1-like"/>
</dbReference>
<comment type="function">
    <text evidence="5">Nuclease required for the repair of DNA interstrand cross-links (ICL). Acts as a 5'-3' exonuclease that anchors at a cut end of DNA and cleaves DNA successively at every third nucleotide, allowing to excise an ICL from one strand through flanking incisions.</text>
</comment>
<keyword evidence="4 5" id="KW-0460">Magnesium</keyword>
<dbReference type="Pfam" id="PF08774">
    <property type="entry name" value="VRR_NUC"/>
    <property type="match status" value="1"/>
</dbReference>
<comment type="catalytic activity">
    <reaction evidence="5">
        <text>Hydrolytically removes 5'-nucleotides successively from the 3'-hydroxy termini of 3'-hydroxy-terminated oligonucleotides.</text>
        <dbReference type="EC" id="3.1.4.1"/>
    </reaction>
</comment>
<keyword evidence="9" id="KW-1185">Reference proteome</keyword>
<evidence type="ECO:0000259" key="6">
    <source>
        <dbReference type="Pfam" id="PF08774"/>
    </source>
</evidence>
<name>A0A5A8CIP8_CAFRO</name>
<dbReference type="InterPro" id="IPR014883">
    <property type="entry name" value="VRR_NUC"/>
</dbReference>
<proteinExistence type="inferred from homology"/>
<keyword evidence="5" id="KW-0234">DNA repair</keyword>
<dbReference type="GO" id="GO:0017108">
    <property type="term" value="F:5'-flap endonuclease activity"/>
    <property type="evidence" value="ECO:0007669"/>
    <property type="project" value="TreeGrafter"/>
</dbReference>
<dbReference type="Proteomes" id="UP000325113">
    <property type="component" value="Unassembled WGS sequence"/>
</dbReference>
<sequence length="543" mass="55416">MGSSAEAGAEYGGAPDALLCSLTHQSQLARGHSAGLALGAAADPAAAWLGLLTTPARVPLSESGLAAGDDSHLAGVPALRRAAAANPIVQLARGIEACAHWLLGSGEPAAAGALYHFLLSQTVSSSAEQPAGSAATTPAALQLGAGIGLQASRALWWNALFRSVAKSPPHAPIRCLSAESALGQLSEMAEREVGRSLAAASQLDRSVNAVRRSRAGTAGDSDPVQHAAGEAVMLTPTPEWRAWFRAAKGGPVVGVESLSAMVLAGAATPDALLGQGLDGEQVLAVEPSTWDDVALPATCVTGAPHWAPAGVLLPLCTSATTWQGNAPRCTRAVAAQESGVHVLSGENRLWKCMLQLLLGVEDAALPSTCGVYCPSRPWDTCSVDAFTLSLPPVREAVAQRLAALRALPPDRFARLVGTALDQVTGTAAAGPLISKYSARDIADLAVAAGPRIVASILERVATESMEGAVTGLPDLIAWRPAVPAATGPRPGGRTGGAQFWMFEAKSQSDQLSEAQADWLGHLASAGVRVGVLLVENALSTDSV</sequence>
<evidence type="ECO:0000313" key="8">
    <source>
        <dbReference type="EMBL" id="KAA0164249.1"/>
    </source>
</evidence>
<comment type="caution">
    <text evidence="7">The sequence shown here is derived from an EMBL/GenBank/DDBJ whole genome shotgun (WGS) entry which is preliminary data.</text>
</comment>
<dbReference type="GO" id="GO:0008409">
    <property type="term" value="F:5'-3' exonuclease activity"/>
    <property type="evidence" value="ECO:0007669"/>
    <property type="project" value="TreeGrafter"/>
</dbReference>
<keyword evidence="1 5" id="KW-0540">Nuclease</keyword>
<dbReference type="PANTHER" id="PTHR15749:SF4">
    <property type="entry name" value="FANCONI-ASSOCIATED NUCLEASE 1"/>
    <property type="match status" value="1"/>
</dbReference>
<reference evidence="9 10" key="1">
    <citation type="submission" date="2019-07" db="EMBL/GenBank/DDBJ databases">
        <title>Genomes of Cafeteria roenbergensis.</title>
        <authorList>
            <person name="Fischer M.G."/>
            <person name="Hackl T."/>
            <person name="Roman M."/>
        </authorList>
    </citation>
    <scope>NUCLEOTIDE SEQUENCE [LARGE SCALE GENOMIC DNA]</scope>
    <source>
        <strain evidence="7 9">BVI</strain>
        <strain evidence="8 10">Cflag</strain>
    </source>
</reference>
<keyword evidence="5" id="KW-0464">Manganese</keyword>
<dbReference type="PANTHER" id="PTHR15749">
    <property type="entry name" value="FANCONI-ASSOCIATED NUCLEASE 1"/>
    <property type="match status" value="1"/>
</dbReference>
<accession>A0A5A8CIP8</accession>
<dbReference type="EMBL" id="VLTM01000018">
    <property type="protein sequence ID" value="KAA0164249.1"/>
    <property type="molecule type" value="Genomic_DNA"/>
</dbReference>
<comment type="subcellular location">
    <subcellularLocation>
        <location evidence="5">Nucleus</location>
    </subcellularLocation>
</comment>
<organism evidence="7 9">
    <name type="scientific">Cafeteria roenbergensis</name>
    <name type="common">Marine flagellate</name>
    <dbReference type="NCBI Taxonomy" id="33653"/>
    <lineage>
        <taxon>Eukaryota</taxon>
        <taxon>Sar</taxon>
        <taxon>Stramenopiles</taxon>
        <taxon>Bigyra</taxon>
        <taxon>Opalozoa</taxon>
        <taxon>Bicosoecida</taxon>
        <taxon>Cafeteriaceae</taxon>
        <taxon>Cafeteria</taxon>
    </lineage>
</organism>
<dbReference type="EC" id="3.1.4.1" evidence="5"/>
<dbReference type="GO" id="GO:0046872">
    <property type="term" value="F:metal ion binding"/>
    <property type="evidence" value="ECO:0007669"/>
    <property type="project" value="UniProtKB-KW"/>
</dbReference>
<evidence type="ECO:0000256" key="4">
    <source>
        <dbReference type="ARBA" id="ARBA00022842"/>
    </source>
</evidence>
<evidence type="ECO:0000256" key="3">
    <source>
        <dbReference type="ARBA" id="ARBA00022801"/>
    </source>
</evidence>
<evidence type="ECO:0000313" key="7">
    <source>
        <dbReference type="EMBL" id="KAA0152902.1"/>
    </source>
</evidence>
<dbReference type="GO" id="GO:0070336">
    <property type="term" value="F:flap-structured DNA binding"/>
    <property type="evidence" value="ECO:0007669"/>
    <property type="project" value="TreeGrafter"/>
</dbReference>
<comment type="cofactor">
    <cofactor evidence="5">
        <name>Mg(2+)</name>
        <dbReference type="ChEBI" id="CHEBI:18420"/>
    </cofactor>
    <cofactor evidence="5">
        <name>Mn(2+)</name>
        <dbReference type="ChEBI" id="CHEBI:29035"/>
    </cofactor>
</comment>
<evidence type="ECO:0000313" key="10">
    <source>
        <dbReference type="Proteomes" id="UP000325113"/>
    </source>
</evidence>
<keyword evidence="5" id="KW-0539">Nucleus</keyword>
<dbReference type="GO" id="GO:0036297">
    <property type="term" value="P:interstrand cross-link repair"/>
    <property type="evidence" value="ECO:0007669"/>
    <property type="project" value="InterPro"/>
</dbReference>
<keyword evidence="2 5" id="KW-0479">Metal-binding</keyword>
<comment type="similarity">
    <text evidence="5">Belongs to the FAN1 family.</text>
</comment>
<dbReference type="GO" id="GO:0004528">
    <property type="term" value="F:phosphodiesterase I activity"/>
    <property type="evidence" value="ECO:0007669"/>
    <property type="project" value="UniProtKB-EC"/>
</dbReference>
<gene>
    <name evidence="7" type="ORF">FNF29_03426</name>
    <name evidence="8" type="ORF">FNF31_02485</name>
</gene>
<evidence type="ECO:0000256" key="5">
    <source>
        <dbReference type="RuleBase" id="RU365033"/>
    </source>
</evidence>
<evidence type="ECO:0000256" key="1">
    <source>
        <dbReference type="ARBA" id="ARBA00022722"/>
    </source>
</evidence>
<feature type="domain" description="VRR-NUC" evidence="6">
    <location>
        <begin position="443"/>
        <end position="535"/>
    </location>
</feature>
<dbReference type="GO" id="GO:0005634">
    <property type="term" value="C:nucleus"/>
    <property type="evidence" value="ECO:0007669"/>
    <property type="project" value="UniProtKB-SubCell"/>
</dbReference>
<dbReference type="AlphaFoldDB" id="A0A5A8CIP8"/>
<evidence type="ECO:0000256" key="2">
    <source>
        <dbReference type="ARBA" id="ARBA00022723"/>
    </source>
</evidence>